<feature type="region of interest" description="Disordered" evidence="1">
    <location>
        <begin position="1"/>
        <end position="41"/>
    </location>
</feature>
<gene>
    <name evidence="2" type="ORF">GCM10022261_15790</name>
</gene>
<evidence type="ECO:0000256" key="1">
    <source>
        <dbReference type="SAM" id="MobiDB-lite"/>
    </source>
</evidence>
<keyword evidence="3" id="KW-1185">Reference proteome</keyword>
<evidence type="ECO:0000313" key="3">
    <source>
        <dbReference type="Proteomes" id="UP001501586"/>
    </source>
</evidence>
<sequence length="65" mass="6984">MIVSRTGSGDPRDPRSWCVRAPPDIIPSMTSDSPGRPRAGCPAHIVSVTTDSKLIDSPPFEGDRH</sequence>
<reference evidence="3" key="1">
    <citation type="journal article" date="2019" name="Int. J. Syst. Evol. Microbiol.">
        <title>The Global Catalogue of Microorganisms (GCM) 10K type strain sequencing project: providing services to taxonomists for standard genome sequencing and annotation.</title>
        <authorList>
            <consortium name="The Broad Institute Genomics Platform"/>
            <consortium name="The Broad Institute Genome Sequencing Center for Infectious Disease"/>
            <person name="Wu L."/>
            <person name="Ma J."/>
        </authorList>
    </citation>
    <scope>NUCLEOTIDE SEQUENCE [LARGE SCALE GENOMIC DNA]</scope>
    <source>
        <strain evidence="3">JCM 17458</strain>
    </source>
</reference>
<dbReference type="Proteomes" id="UP001501586">
    <property type="component" value="Unassembled WGS sequence"/>
</dbReference>
<name>A0ABP8EJC0_9MICO</name>
<organism evidence="2 3">
    <name type="scientific">Brevibacterium daeguense</name>
    <dbReference type="NCBI Taxonomy" id="909936"/>
    <lineage>
        <taxon>Bacteria</taxon>
        <taxon>Bacillati</taxon>
        <taxon>Actinomycetota</taxon>
        <taxon>Actinomycetes</taxon>
        <taxon>Micrococcales</taxon>
        <taxon>Brevibacteriaceae</taxon>
        <taxon>Brevibacterium</taxon>
    </lineage>
</organism>
<evidence type="ECO:0000313" key="2">
    <source>
        <dbReference type="EMBL" id="GAA4284048.1"/>
    </source>
</evidence>
<protein>
    <submittedName>
        <fullName evidence="2">Uncharacterized protein</fullName>
    </submittedName>
</protein>
<accession>A0ABP8EJC0</accession>
<comment type="caution">
    <text evidence="2">The sequence shown here is derived from an EMBL/GenBank/DDBJ whole genome shotgun (WGS) entry which is preliminary data.</text>
</comment>
<proteinExistence type="predicted"/>
<dbReference type="EMBL" id="BAABAZ010000005">
    <property type="protein sequence ID" value="GAA4284048.1"/>
    <property type="molecule type" value="Genomic_DNA"/>
</dbReference>